<dbReference type="NCBIfam" id="TIGR01840">
    <property type="entry name" value="esterase_phb"/>
    <property type="match status" value="1"/>
</dbReference>
<dbReference type="SUPFAM" id="SSF53474">
    <property type="entry name" value="alpha/beta-Hydrolases"/>
    <property type="match status" value="2"/>
</dbReference>
<dbReference type="GO" id="GO:0016787">
    <property type="term" value="F:hydrolase activity"/>
    <property type="evidence" value="ECO:0007669"/>
    <property type="project" value="UniProtKB-KW"/>
</dbReference>
<sequence length="273" mass="29138">MAKKAEEPLPLIVMLHGCGQTPQDFARGTGMNALAEEFGALVLYPAQARKAHLNRCWNWFKRSDQARGGGEPALIAGLTQEIIAGQPVDPARVYVAGLSAGASASLIVATAYSDIFAAVGVHSGLAVGAAHDAASATRAMVAGAPGRRLGAPMPTIIFHGEKDKVVNPRNGRFAAMRALQPYDRLERTEKTMRVSGGHEYVRTAHRVGRGRSYVEHWLVQGSGHAWSGGNASGSYTDPDGPDASREMMRFFLRHRTTKKRRASPGSPGVTATL</sequence>
<dbReference type="Gene3D" id="3.40.50.1820">
    <property type="entry name" value="alpha/beta hydrolase"/>
    <property type="match status" value="1"/>
</dbReference>
<dbReference type="Proteomes" id="UP000182932">
    <property type="component" value="Unassembled WGS sequence"/>
</dbReference>
<evidence type="ECO:0000313" key="4">
    <source>
        <dbReference type="Proteomes" id="UP000182932"/>
    </source>
</evidence>
<dbReference type="AlphaFoldDB" id="A0A975WFQ6"/>
<dbReference type="Pfam" id="PF10503">
    <property type="entry name" value="Esterase_PHB"/>
    <property type="match status" value="1"/>
</dbReference>
<dbReference type="EMBL" id="FNYY01000047">
    <property type="protein sequence ID" value="SEK12115.1"/>
    <property type="molecule type" value="Genomic_DNA"/>
</dbReference>
<keyword evidence="4" id="KW-1185">Reference proteome</keyword>
<protein>
    <submittedName>
        <fullName evidence="3">Esterase, PHB depolymerase family</fullName>
    </submittedName>
</protein>
<evidence type="ECO:0000313" key="3">
    <source>
        <dbReference type="EMBL" id="SEK12115.1"/>
    </source>
</evidence>
<organism evidence="3 4">
    <name type="scientific">Marinovum algicola</name>
    <dbReference type="NCBI Taxonomy" id="42444"/>
    <lineage>
        <taxon>Bacteria</taxon>
        <taxon>Pseudomonadati</taxon>
        <taxon>Pseudomonadota</taxon>
        <taxon>Alphaproteobacteria</taxon>
        <taxon>Rhodobacterales</taxon>
        <taxon>Roseobacteraceae</taxon>
        <taxon>Marinovum</taxon>
    </lineage>
</organism>
<reference evidence="3 4" key="1">
    <citation type="submission" date="2016-10" db="EMBL/GenBank/DDBJ databases">
        <authorList>
            <person name="Varghese N."/>
            <person name="Submissions S."/>
        </authorList>
    </citation>
    <scope>NUCLEOTIDE SEQUENCE [LARGE SCALE GENOMIC DNA]</scope>
    <source>
        <strain evidence="3 4">FF3</strain>
    </source>
</reference>
<keyword evidence="2" id="KW-0378">Hydrolase</keyword>
<dbReference type="InterPro" id="IPR050955">
    <property type="entry name" value="Plant_Biomass_Hydrol_Est"/>
</dbReference>
<dbReference type="GO" id="GO:0005576">
    <property type="term" value="C:extracellular region"/>
    <property type="evidence" value="ECO:0007669"/>
    <property type="project" value="InterPro"/>
</dbReference>
<gene>
    <name evidence="3" type="ORF">SAMN04487940_1478</name>
</gene>
<accession>A0A975WFQ6</accession>
<evidence type="ECO:0000256" key="1">
    <source>
        <dbReference type="ARBA" id="ARBA00022729"/>
    </source>
</evidence>
<name>A0A975WFQ6_9RHOB</name>
<keyword evidence="1" id="KW-0732">Signal</keyword>
<dbReference type="InterPro" id="IPR029058">
    <property type="entry name" value="AB_hydrolase_fold"/>
</dbReference>
<dbReference type="InterPro" id="IPR010126">
    <property type="entry name" value="Esterase_phb"/>
</dbReference>
<comment type="caution">
    <text evidence="3">The sequence shown here is derived from an EMBL/GenBank/DDBJ whole genome shotgun (WGS) entry which is preliminary data.</text>
</comment>
<evidence type="ECO:0000256" key="2">
    <source>
        <dbReference type="ARBA" id="ARBA00022801"/>
    </source>
</evidence>
<proteinExistence type="predicted"/>
<dbReference type="PANTHER" id="PTHR43037">
    <property type="entry name" value="UNNAMED PRODUCT-RELATED"/>
    <property type="match status" value="1"/>
</dbReference>
<dbReference type="PANTHER" id="PTHR43037:SF1">
    <property type="entry name" value="BLL1128 PROTEIN"/>
    <property type="match status" value="1"/>
</dbReference>